<reference evidence="2" key="1">
    <citation type="submission" date="2020-10" db="EMBL/GenBank/DDBJ databases">
        <authorList>
            <person name="Gilroy R."/>
        </authorList>
    </citation>
    <scope>NUCLEOTIDE SEQUENCE</scope>
    <source>
        <strain evidence="2">ChiSjej6B24-2974</strain>
    </source>
</reference>
<feature type="signal peptide" evidence="1">
    <location>
        <begin position="1"/>
        <end position="23"/>
    </location>
</feature>
<organism evidence="2 3">
    <name type="scientific">Candidatus Pullichristensenella stercorigallinarum</name>
    <dbReference type="NCBI Taxonomy" id="2840909"/>
    <lineage>
        <taxon>Bacteria</taxon>
        <taxon>Bacillati</taxon>
        <taxon>Bacillota</taxon>
        <taxon>Clostridia</taxon>
        <taxon>Candidatus Pullichristensenella</taxon>
    </lineage>
</organism>
<dbReference type="EMBL" id="DVFZ01000076">
    <property type="protein sequence ID" value="HIQ82946.1"/>
    <property type="molecule type" value="Genomic_DNA"/>
</dbReference>
<evidence type="ECO:0000256" key="1">
    <source>
        <dbReference type="SAM" id="SignalP"/>
    </source>
</evidence>
<sequence length="545" mass="58383">MKGIKRILAIALAMLLLALPALAEEVTSMAETHTLTIANPVVYVNGVEAMNMEGLGAEIELVNADDGVAMLLSVLGGDQTAAEGYALFDGRQLVLGAEGLSNAYSLPLEKMMDAEGMEAFGQLAELFSEDTLMALMSAIIAPFGTLVEQVAATQVDEGVQVIDHTAGQYEMQGYTFTMTADMLNEFAASMEQGIESIPIFAEILAEGVQTVADAYNDEKGALDELDEMDELEGEYTVTVWMGTDEDGMPLIREEITADLTADGENAVMTAWMDGYAENGDYMLVGAEDMTVDGEQYMTIDIDGKLLNCVEGMQTNDWSSFGVELTANYDFPDIEATQNVFITYYPQGYTEENADYSSLTISMDVNQNGETNSFLLDGYYAPADGVNYDYDELYGTCTFTAGGSSQGVELLVQTQHADGHEYYGAQVTLSDSASGSQSYYYSYEGDYTANALGSEDNSGQLHLGASTALGGVEISYELGADVTVTHAQADASALPTVEGEAVDIMTLDEKGMEQLNSEGQVILTQFMGVLMANVPSITSMIAASAY</sequence>
<comment type="caution">
    <text evidence="2">The sequence shown here is derived from an EMBL/GenBank/DDBJ whole genome shotgun (WGS) entry which is preliminary data.</text>
</comment>
<dbReference type="AlphaFoldDB" id="A0A9D0ZMG7"/>
<gene>
    <name evidence="2" type="ORF">IAA52_07565</name>
</gene>
<evidence type="ECO:0000313" key="3">
    <source>
        <dbReference type="Proteomes" id="UP000824260"/>
    </source>
</evidence>
<feature type="chain" id="PRO_5038538264" evidence="1">
    <location>
        <begin position="24"/>
        <end position="545"/>
    </location>
</feature>
<name>A0A9D0ZMG7_9FIRM</name>
<reference evidence="2" key="2">
    <citation type="journal article" date="2021" name="PeerJ">
        <title>Extensive microbial diversity within the chicken gut microbiome revealed by metagenomics and culture.</title>
        <authorList>
            <person name="Gilroy R."/>
            <person name="Ravi A."/>
            <person name="Getino M."/>
            <person name="Pursley I."/>
            <person name="Horton D.L."/>
            <person name="Alikhan N.F."/>
            <person name="Baker D."/>
            <person name="Gharbi K."/>
            <person name="Hall N."/>
            <person name="Watson M."/>
            <person name="Adriaenssens E.M."/>
            <person name="Foster-Nyarko E."/>
            <person name="Jarju S."/>
            <person name="Secka A."/>
            <person name="Antonio M."/>
            <person name="Oren A."/>
            <person name="Chaudhuri R.R."/>
            <person name="La Ragione R."/>
            <person name="Hildebrand F."/>
            <person name="Pallen M.J."/>
        </authorList>
    </citation>
    <scope>NUCLEOTIDE SEQUENCE</scope>
    <source>
        <strain evidence="2">ChiSjej6B24-2974</strain>
    </source>
</reference>
<proteinExistence type="predicted"/>
<dbReference type="Proteomes" id="UP000824260">
    <property type="component" value="Unassembled WGS sequence"/>
</dbReference>
<protein>
    <submittedName>
        <fullName evidence="2">Uncharacterized protein</fullName>
    </submittedName>
</protein>
<accession>A0A9D0ZMG7</accession>
<evidence type="ECO:0000313" key="2">
    <source>
        <dbReference type="EMBL" id="HIQ82946.1"/>
    </source>
</evidence>
<keyword evidence="1" id="KW-0732">Signal</keyword>